<sequence>MTKVAIMCADGCEEVEALTPVDVFRRLGVQADMVGLKDTTVKGAHDIMLTADKVLDDSLLDYDAVIFPGGYGGAQNLRNSEQLDSLMVQRQAAGKWNCAMCAAPTAFAHYGLLDNADYTIYPGMEEDVAKEATGSRFHEDITVVDTKKHLVTSRGPATAMTYAFQIADVLGLDTKQLKHDMLYDFLQENI</sequence>
<dbReference type="InterPro" id="IPR050325">
    <property type="entry name" value="Prot/Nucl_acid_deglycase"/>
</dbReference>
<dbReference type="NCBIfam" id="TIGR01383">
    <property type="entry name" value="not_thiJ"/>
    <property type="match status" value="1"/>
</dbReference>
<evidence type="ECO:0000313" key="3">
    <source>
        <dbReference type="Proteomes" id="UP000886878"/>
    </source>
</evidence>
<name>A0A9D1U3W5_9LACO</name>
<dbReference type="EMBL" id="DXGK01000047">
    <property type="protein sequence ID" value="HIW70260.1"/>
    <property type="molecule type" value="Genomic_DNA"/>
</dbReference>
<feature type="domain" description="DJ-1/PfpI" evidence="1">
    <location>
        <begin position="3"/>
        <end position="167"/>
    </location>
</feature>
<comment type="caution">
    <text evidence="2">The sequence shown here is derived from an EMBL/GenBank/DDBJ whole genome shotgun (WGS) entry which is preliminary data.</text>
</comment>
<dbReference type="GO" id="GO:0005737">
    <property type="term" value="C:cytoplasm"/>
    <property type="evidence" value="ECO:0007669"/>
    <property type="project" value="TreeGrafter"/>
</dbReference>
<dbReference type="Pfam" id="PF01965">
    <property type="entry name" value="DJ-1_PfpI"/>
    <property type="match status" value="1"/>
</dbReference>
<protein>
    <submittedName>
        <fullName evidence="2">DJ-1/PfpI family protein</fullName>
    </submittedName>
</protein>
<dbReference type="CDD" id="cd03135">
    <property type="entry name" value="GATase1_DJ-1"/>
    <property type="match status" value="1"/>
</dbReference>
<evidence type="ECO:0000259" key="1">
    <source>
        <dbReference type="Pfam" id="PF01965"/>
    </source>
</evidence>
<dbReference type="InterPro" id="IPR002818">
    <property type="entry name" value="DJ-1/PfpI"/>
</dbReference>
<dbReference type="Gene3D" id="3.40.50.880">
    <property type="match status" value="1"/>
</dbReference>
<proteinExistence type="predicted"/>
<gene>
    <name evidence="2" type="ORF">H9876_02610</name>
</gene>
<dbReference type="PANTHER" id="PTHR48094:SF12">
    <property type="entry name" value="PARKINSON DISEASE PROTEIN 7 HOMOLOG"/>
    <property type="match status" value="1"/>
</dbReference>
<dbReference type="InterPro" id="IPR029062">
    <property type="entry name" value="Class_I_gatase-like"/>
</dbReference>
<dbReference type="PANTHER" id="PTHR48094">
    <property type="entry name" value="PROTEIN/NUCLEIC ACID DEGLYCASE DJ-1-RELATED"/>
    <property type="match status" value="1"/>
</dbReference>
<organism evidence="2 3">
    <name type="scientific">Candidatus Limosilactobacillus merdipullorum</name>
    <dbReference type="NCBI Taxonomy" id="2838653"/>
    <lineage>
        <taxon>Bacteria</taxon>
        <taxon>Bacillati</taxon>
        <taxon>Bacillota</taxon>
        <taxon>Bacilli</taxon>
        <taxon>Lactobacillales</taxon>
        <taxon>Lactobacillaceae</taxon>
        <taxon>Limosilactobacillus</taxon>
    </lineage>
</organism>
<reference evidence="2" key="2">
    <citation type="submission" date="2021-04" db="EMBL/GenBank/DDBJ databases">
        <authorList>
            <person name="Gilroy R."/>
        </authorList>
    </citation>
    <scope>NUCLEOTIDE SEQUENCE</scope>
    <source>
        <strain evidence="2">ChiHejej3B27-2180</strain>
    </source>
</reference>
<dbReference type="AlphaFoldDB" id="A0A9D1U3W5"/>
<evidence type="ECO:0000313" key="2">
    <source>
        <dbReference type="EMBL" id="HIW70260.1"/>
    </source>
</evidence>
<dbReference type="SUPFAM" id="SSF52317">
    <property type="entry name" value="Class I glutamine amidotransferase-like"/>
    <property type="match status" value="1"/>
</dbReference>
<dbReference type="Proteomes" id="UP000886878">
    <property type="component" value="Unassembled WGS sequence"/>
</dbReference>
<dbReference type="InterPro" id="IPR006287">
    <property type="entry name" value="DJ-1"/>
</dbReference>
<accession>A0A9D1U3W5</accession>
<reference evidence="2" key="1">
    <citation type="journal article" date="2021" name="PeerJ">
        <title>Extensive microbial diversity within the chicken gut microbiome revealed by metagenomics and culture.</title>
        <authorList>
            <person name="Gilroy R."/>
            <person name="Ravi A."/>
            <person name="Getino M."/>
            <person name="Pursley I."/>
            <person name="Horton D.L."/>
            <person name="Alikhan N.F."/>
            <person name="Baker D."/>
            <person name="Gharbi K."/>
            <person name="Hall N."/>
            <person name="Watson M."/>
            <person name="Adriaenssens E.M."/>
            <person name="Foster-Nyarko E."/>
            <person name="Jarju S."/>
            <person name="Secka A."/>
            <person name="Antonio M."/>
            <person name="Oren A."/>
            <person name="Chaudhuri R.R."/>
            <person name="La Ragione R."/>
            <person name="Hildebrand F."/>
            <person name="Pallen M.J."/>
        </authorList>
    </citation>
    <scope>NUCLEOTIDE SEQUENCE</scope>
    <source>
        <strain evidence="2">ChiHejej3B27-2180</strain>
    </source>
</reference>